<evidence type="ECO:0000313" key="3">
    <source>
        <dbReference type="Proteomes" id="UP001499967"/>
    </source>
</evidence>
<dbReference type="InterPro" id="IPR032710">
    <property type="entry name" value="NTF2-like_dom_sf"/>
</dbReference>
<organism evidence="2 3">
    <name type="scientific">Pseudonocardia zijingensis</name>
    <dbReference type="NCBI Taxonomy" id="153376"/>
    <lineage>
        <taxon>Bacteria</taxon>
        <taxon>Bacillati</taxon>
        <taxon>Actinomycetota</taxon>
        <taxon>Actinomycetes</taxon>
        <taxon>Pseudonocardiales</taxon>
        <taxon>Pseudonocardiaceae</taxon>
        <taxon>Pseudonocardia</taxon>
    </lineage>
</organism>
<comment type="caution">
    <text evidence="2">The sequence shown here is derived from an EMBL/GenBank/DDBJ whole genome shotgun (WGS) entry which is preliminary data.</text>
</comment>
<protein>
    <recommendedName>
        <fullName evidence="1">SnoaL-like domain-containing protein</fullName>
    </recommendedName>
</protein>
<dbReference type="InterPro" id="IPR037401">
    <property type="entry name" value="SnoaL-like"/>
</dbReference>
<dbReference type="EMBL" id="BAAAHP010000249">
    <property type="protein sequence ID" value="GAA0903315.1"/>
    <property type="molecule type" value="Genomic_DNA"/>
</dbReference>
<keyword evidence="3" id="KW-1185">Reference proteome</keyword>
<dbReference type="Gene3D" id="3.10.450.50">
    <property type="match status" value="1"/>
</dbReference>
<evidence type="ECO:0000259" key="1">
    <source>
        <dbReference type="Pfam" id="PF12680"/>
    </source>
</evidence>
<dbReference type="SUPFAM" id="SSF54427">
    <property type="entry name" value="NTF2-like"/>
    <property type="match status" value="1"/>
</dbReference>
<sequence>MTLANREEVDITGARARRPAAILGGMDGEPLLPTALRTFIDATNAGDSDAFVAAFTEDAVLDDWGRVFRGHAGIADWNRTDNIGVGSQFEVVGLERTADPHRLVATLRVTGGGYNGTGPITFEFRGDRIARVEIAPA</sequence>
<feature type="domain" description="SnoaL-like" evidence="1">
    <location>
        <begin position="37"/>
        <end position="132"/>
    </location>
</feature>
<proteinExistence type="predicted"/>
<evidence type="ECO:0000313" key="2">
    <source>
        <dbReference type="EMBL" id="GAA0903315.1"/>
    </source>
</evidence>
<dbReference type="Proteomes" id="UP001499967">
    <property type="component" value="Unassembled WGS sequence"/>
</dbReference>
<name>A0ABN1NDT5_9PSEU</name>
<gene>
    <name evidence="2" type="ORF">GCM10009559_70910</name>
</gene>
<reference evidence="2 3" key="1">
    <citation type="journal article" date="2019" name="Int. J. Syst. Evol. Microbiol.">
        <title>The Global Catalogue of Microorganisms (GCM) 10K type strain sequencing project: providing services to taxonomists for standard genome sequencing and annotation.</title>
        <authorList>
            <consortium name="The Broad Institute Genomics Platform"/>
            <consortium name="The Broad Institute Genome Sequencing Center for Infectious Disease"/>
            <person name="Wu L."/>
            <person name="Ma J."/>
        </authorList>
    </citation>
    <scope>NUCLEOTIDE SEQUENCE [LARGE SCALE GENOMIC DNA]</scope>
    <source>
        <strain evidence="2 3">JCM 11117</strain>
    </source>
</reference>
<dbReference type="Pfam" id="PF12680">
    <property type="entry name" value="SnoaL_2"/>
    <property type="match status" value="1"/>
</dbReference>
<accession>A0ABN1NDT5</accession>